<evidence type="ECO:0000259" key="7">
    <source>
        <dbReference type="PROSITE" id="PS51898"/>
    </source>
</evidence>
<evidence type="ECO:0000313" key="10">
    <source>
        <dbReference type="EMBL" id="VFR45826.1"/>
    </source>
</evidence>
<dbReference type="Pfam" id="PF00589">
    <property type="entry name" value="Phage_integrase"/>
    <property type="match status" value="1"/>
</dbReference>
<dbReference type="CDD" id="cd00801">
    <property type="entry name" value="INT_P4_C"/>
    <property type="match status" value="1"/>
</dbReference>
<evidence type="ECO:0000256" key="1">
    <source>
        <dbReference type="ARBA" id="ARBA00008857"/>
    </source>
</evidence>
<comment type="similarity">
    <text evidence="1">Belongs to the 'phage' integrase family.</text>
</comment>
<evidence type="ECO:0000259" key="8">
    <source>
        <dbReference type="PROSITE" id="PS51900"/>
    </source>
</evidence>
<dbReference type="Gene3D" id="1.10.443.10">
    <property type="entry name" value="Intergrase catalytic core"/>
    <property type="match status" value="1"/>
</dbReference>
<dbReference type="PANTHER" id="PTHR30629">
    <property type="entry name" value="PROPHAGE INTEGRASE"/>
    <property type="match status" value="1"/>
</dbReference>
<dbReference type="InterPro" id="IPR002104">
    <property type="entry name" value="Integrase_catalytic"/>
</dbReference>
<dbReference type="InterPro" id="IPR025166">
    <property type="entry name" value="Integrase_DNA_bind_dom"/>
</dbReference>
<keyword evidence="6" id="KW-1160">Virus entry into host cell</keyword>
<dbReference type="EMBL" id="CAADIE010000029">
    <property type="protein sequence ID" value="VFR45826.1"/>
    <property type="molecule type" value="Genomic_DNA"/>
</dbReference>
<protein>
    <submittedName>
        <fullName evidence="9">Integrase</fullName>
    </submittedName>
</protein>
<dbReference type="GO" id="GO:0003677">
    <property type="term" value="F:DNA binding"/>
    <property type="evidence" value="ECO:0007669"/>
    <property type="project" value="UniProtKB-KW"/>
</dbReference>
<dbReference type="AlphaFoldDB" id="A0A484QR30"/>
<dbReference type="PROSITE" id="PS51900">
    <property type="entry name" value="CB"/>
    <property type="match status" value="1"/>
</dbReference>
<keyword evidence="3" id="KW-0238">DNA-binding</keyword>
<evidence type="ECO:0000256" key="2">
    <source>
        <dbReference type="ARBA" id="ARBA00022908"/>
    </source>
</evidence>
<dbReference type="Gene3D" id="1.10.150.130">
    <property type="match status" value="1"/>
</dbReference>
<evidence type="ECO:0000256" key="5">
    <source>
        <dbReference type="ARBA" id="ARBA00023195"/>
    </source>
</evidence>
<dbReference type="EMBL" id="CAADIH010000013">
    <property type="protein sequence ID" value="VFR40622.1"/>
    <property type="molecule type" value="Genomic_DNA"/>
</dbReference>
<keyword evidence="5" id="KW-1179">Viral genome integration</keyword>
<dbReference type="Pfam" id="PF13356">
    <property type="entry name" value="Arm-DNA-bind_3"/>
    <property type="match status" value="1"/>
</dbReference>
<keyword evidence="2" id="KW-0229">DNA integration</keyword>
<dbReference type="GO" id="GO:0015074">
    <property type="term" value="P:DNA integration"/>
    <property type="evidence" value="ECO:0007669"/>
    <property type="project" value="UniProtKB-KW"/>
</dbReference>
<dbReference type="InterPro" id="IPR050808">
    <property type="entry name" value="Phage_Integrase"/>
</dbReference>
<evidence type="ECO:0000256" key="4">
    <source>
        <dbReference type="ARBA" id="ARBA00023172"/>
    </source>
</evidence>
<name>A0A484QR30_9ZZZZ</name>
<proteinExistence type="inferred from homology"/>
<dbReference type="Pfam" id="PF22022">
    <property type="entry name" value="Phage_int_M"/>
    <property type="match status" value="1"/>
</dbReference>
<dbReference type="InterPro" id="IPR038488">
    <property type="entry name" value="Integrase_DNA-bd_sf"/>
</dbReference>
<gene>
    <name evidence="10" type="ORF">BER1_1228</name>
    <name evidence="9" type="ORF">BER2_1164</name>
</gene>
<dbReference type="GO" id="GO:0044826">
    <property type="term" value="P:viral genome integration into host DNA"/>
    <property type="evidence" value="ECO:0007669"/>
    <property type="project" value="UniProtKB-KW"/>
</dbReference>
<feature type="domain" description="Tyr recombinase" evidence="7">
    <location>
        <begin position="207"/>
        <end position="400"/>
    </location>
</feature>
<organism evidence="9">
    <name type="scientific">plant metagenome</name>
    <dbReference type="NCBI Taxonomy" id="1297885"/>
    <lineage>
        <taxon>unclassified sequences</taxon>
        <taxon>metagenomes</taxon>
        <taxon>organismal metagenomes</taxon>
    </lineage>
</organism>
<sequence length="620" mass="70394">MGLTDFAIRQAKATGRPYTLGDSDGLSLAISAQGRKSWHFRYYWHATQKRMSLGTYPEVALREARHLRDQARALVRKGINPRLDRKRKQQAVRLAQEDSFEAIYQQWLTHRRLELQDGRQSTLEQMQRIFGKDVLPKVGKFPIHEIKRLDLLEVLKKIEMRGALTTAEKVRTWLNQLYRYALVVVDSLEQNPAADLDVVARPKPPVAHNPFLSLRELPEFLRTLRAYHGRTITTQLGLRLLMLTGVRTGELRRAEPSQFHLDQGLWVIPPASVKQWQIELRRGRRHAQDIPAYIVPLSAQAIEIVGYLLERVKPAQRYLLPQRSDLKKRISENTLNGALKKMGYQNRLTGHGIRATLSTALNEIGYPRVWVEAQLSHVDPSKVSAAYNHAAYVEPRRQMMQDWADRLDLLEQGYVEQALVPLQIHAGSAVAEGSPRSVHRPMTGFAAGSVAGTASTLIAMAPENTPTGASTPFHRLSAVPEPQQTPEVEVDTPIQRNRQAQLDAYEAPHNLSIPAFAKLAGKSRDQINREIASGQLLAVSFGNRGRRVPDWQLDPIRRKLVQSVRQRAPAFDAWDVYWAMLQPCECLEGRVAVDELTEEDHRSVEDEVVQSLNSKQWPQR</sequence>
<dbReference type="GO" id="GO:0046718">
    <property type="term" value="P:symbiont entry into host cell"/>
    <property type="evidence" value="ECO:0007669"/>
    <property type="project" value="UniProtKB-KW"/>
</dbReference>
<dbReference type="InterPro" id="IPR053876">
    <property type="entry name" value="Phage_int_M"/>
</dbReference>
<dbReference type="InterPro" id="IPR044068">
    <property type="entry name" value="CB"/>
</dbReference>
<accession>A0A484QR30</accession>
<feature type="domain" description="Core-binding (CB)" evidence="8">
    <location>
        <begin position="98"/>
        <end position="182"/>
    </location>
</feature>
<evidence type="ECO:0000256" key="6">
    <source>
        <dbReference type="ARBA" id="ARBA00023296"/>
    </source>
</evidence>
<dbReference type="InterPro" id="IPR011010">
    <property type="entry name" value="DNA_brk_join_enz"/>
</dbReference>
<evidence type="ECO:0000313" key="9">
    <source>
        <dbReference type="EMBL" id="VFR40622.1"/>
    </source>
</evidence>
<dbReference type="GO" id="GO:0075713">
    <property type="term" value="P:establishment of integrated proviral latency"/>
    <property type="evidence" value="ECO:0007669"/>
    <property type="project" value="UniProtKB-KW"/>
</dbReference>
<dbReference type="PANTHER" id="PTHR30629:SF2">
    <property type="entry name" value="PROPHAGE INTEGRASE INTS-RELATED"/>
    <property type="match status" value="1"/>
</dbReference>
<reference evidence="9" key="1">
    <citation type="submission" date="2019-03" db="EMBL/GenBank/DDBJ databases">
        <authorList>
            <person name="Danneels B."/>
        </authorList>
    </citation>
    <scope>NUCLEOTIDE SEQUENCE</scope>
</reference>
<dbReference type="SUPFAM" id="SSF56349">
    <property type="entry name" value="DNA breaking-rejoining enzymes"/>
    <property type="match status" value="1"/>
</dbReference>
<keyword evidence="4" id="KW-0233">DNA recombination</keyword>
<evidence type="ECO:0000256" key="3">
    <source>
        <dbReference type="ARBA" id="ARBA00023125"/>
    </source>
</evidence>
<dbReference type="Gene3D" id="3.30.160.390">
    <property type="entry name" value="Integrase, DNA-binding domain"/>
    <property type="match status" value="1"/>
</dbReference>
<dbReference type="InterPro" id="IPR010998">
    <property type="entry name" value="Integrase_recombinase_N"/>
</dbReference>
<dbReference type="InterPro" id="IPR013762">
    <property type="entry name" value="Integrase-like_cat_sf"/>
</dbReference>
<dbReference type="PROSITE" id="PS51898">
    <property type="entry name" value="TYR_RECOMBINASE"/>
    <property type="match status" value="1"/>
</dbReference>
<dbReference type="GO" id="GO:0006310">
    <property type="term" value="P:DNA recombination"/>
    <property type="evidence" value="ECO:0007669"/>
    <property type="project" value="UniProtKB-KW"/>
</dbReference>